<reference evidence="2" key="1">
    <citation type="submission" date="2019-08" db="EMBL/GenBank/DDBJ databases">
        <authorList>
            <person name="Kucharzyk K."/>
            <person name="Murdoch R.W."/>
            <person name="Higgins S."/>
            <person name="Loffler F."/>
        </authorList>
    </citation>
    <scope>NUCLEOTIDE SEQUENCE</scope>
</reference>
<evidence type="ECO:0000313" key="2">
    <source>
        <dbReference type="EMBL" id="MPN36641.1"/>
    </source>
</evidence>
<proteinExistence type="predicted"/>
<evidence type="ECO:0000256" key="1">
    <source>
        <dbReference type="SAM" id="MobiDB-lite"/>
    </source>
</evidence>
<feature type="region of interest" description="Disordered" evidence="1">
    <location>
        <begin position="1"/>
        <end position="81"/>
    </location>
</feature>
<organism evidence="2">
    <name type="scientific">bioreactor metagenome</name>
    <dbReference type="NCBI Taxonomy" id="1076179"/>
    <lineage>
        <taxon>unclassified sequences</taxon>
        <taxon>metagenomes</taxon>
        <taxon>ecological metagenomes</taxon>
    </lineage>
</organism>
<protein>
    <submittedName>
        <fullName evidence="2">Uncharacterized protein</fullName>
    </submittedName>
</protein>
<name>A0A645HC79_9ZZZZ</name>
<sequence>MYEPELPCHLAPARMHAEGQDRLRPRAAPPDEASRSRCDQVCATGPNDRNAAGAPQPADADRPDGSVVVQGERHHGCPAPG</sequence>
<feature type="compositionally biased region" description="Basic and acidic residues" evidence="1">
    <location>
        <begin position="15"/>
        <end position="24"/>
    </location>
</feature>
<accession>A0A645HC79</accession>
<dbReference type="EMBL" id="VSSQ01090889">
    <property type="protein sequence ID" value="MPN36641.1"/>
    <property type="molecule type" value="Genomic_DNA"/>
</dbReference>
<comment type="caution">
    <text evidence="2">The sequence shown here is derived from an EMBL/GenBank/DDBJ whole genome shotgun (WGS) entry which is preliminary data.</text>
</comment>
<gene>
    <name evidence="2" type="ORF">SDC9_184151</name>
</gene>
<dbReference type="AlphaFoldDB" id="A0A645HC79"/>